<dbReference type="GO" id="GO:0016459">
    <property type="term" value="C:myosin complex"/>
    <property type="evidence" value="ECO:0007669"/>
    <property type="project" value="UniProtKB-KW"/>
</dbReference>
<evidence type="ECO:0000256" key="3">
    <source>
        <dbReference type="ARBA" id="ARBA00023123"/>
    </source>
</evidence>
<feature type="region of interest" description="Disordered" evidence="7">
    <location>
        <begin position="548"/>
        <end position="606"/>
    </location>
</feature>
<feature type="compositionally biased region" description="Low complexity" evidence="7">
    <location>
        <begin position="548"/>
        <end position="562"/>
    </location>
</feature>
<dbReference type="AlphaFoldDB" id="A0A5A8CRZ5"/>
<dbReference type="EMBL" id="VLTN01000005">
    <property type="protein sequence ID" value="KAA0155902.1"/>
    <property type="molecule type" value="Genomic_DNA"/>
</dbReference>
<evidence type="ECO:0000256" key="6">
    <source>
        <dbReference type="PROSITE-ProRule" id="PRU00782"/>
    </source>
</evidence>
<comment type="caution">
    <text evidence="6">Lacks conserved residue(s) required for the propagation of feature annotation.</text>
</comment>
<keyword evidence="4 6" id="KW-0505">Motor protein</keyword>
<dbReference type="GO" id="GO:0016020">
    <property type="term" value="C:membrane"/>
    <property type="evidence" value="ECO:0007669"/>
    <property type="project" value="TreeGrafter"/>
</dbReference>
<reference evidence="9 10" key="1">
    <citation type="submission" date="2019-07" db="EMBL/GenBank/DDBJ databases">
        <title>Genomes of Cafeteria roenbergensis.</title>
        <authorList>
            <person name="Fischer M.G."/>
            <person name="Hackl T."/>
            <person name="Roman M."/>
        </authorList>
    </citation>
    <scope>NUCLEOTIDE SEQUENCE [LARGE SCALE GENOMIC DNA]</scope>
    <source>
        <strain evidence="9 10">BVI</strain>
    </source>
</reference>
<dbReference type="SUPFAM" id="SSF52540">
    <property type="entry name" value="P-loop containing nucleoside triphosphate hydrolases"/>
    <property type="match status" value="1"/>
</dbReference>
<feature type="region of interest" description="Disordered" evidence="7">
    <location>
        <begin position="289"/>
        <end position="312"/>
    </location>
</feature>
<dbReference type="PANTHER" id="PTHR13140:SF706">
    <property type="entry name" value="DILUTE CLASS UNCONVENTIONAL MYOSIN, ISOFORM C"/>
    <property type="match status" value="1"/>
</dbReference>
<keyword evidence="1 6" id="KW-0547">Nucleotide-binding</keyword>
<comment type="similarity">
    <text evidence="6">Belongs to the TRAFAC class myosin-kinesin ATPase superfamily. Myosin family.</text>
</comment>
<name>A0A5A8CRZ5_CAFRO</name>
<dbReference type="GO" id="GO:0007015">
    <property type="term" value="P:actin filament organization"/>
    <property type="evidence" value="ECO:0007669"/>
    <property type="project" value="TreeGrafter"/>
</dbReference>
<feature type="compositionally biased region" description="Low complexity" evidence="7">
    <location>
        <begin position="295"/>
        <end position="305"/>
    </location>
</feature>
<keyword evidence="10" id="KW-1185">Reference proteome</keyword>
<evidence type="ECO:0000256" key="1">
    <source>
        <dbReference type="ARBA" id="ARBA00022741"/>
    </source>
</evidence>
<evidence type="ECO:0000256" key="5">
    <source>
        <dbReference type="ARBA" id="ARBA00023203"/>
    </source>
</evidence>
<dbReference type="Proteomes" id="UP000323011">
    <property type="component" value="Unassembled WGS sequence"/>
</dbReference>
<dbReference type="OMA" id="HRYENTH"/>
<evidence type="ECO:0000259" key="8">
    <source>
        <dbReference type="PROSITE" id="PS51456"/>
    </source>
</evidence>
<dbReference type="Gene3D" id="3.40.850.10">
    <property type="entry name" value="Kinesin motor domain"/>
    <property type="match status" value="2"/>
</dbReference>
<dbReference type="CDD" id="cd00124">
    <property type="entry name" value="MYSc"/>
    <property type="match status" value="1"/>
</dbReference>
<comment type="caution">
    <text evidence="9">The sequence shown here is derived from an EMBL/GenBank/DDBJ whole genome shotgun (WGS) entry which is preliminary data.</text>
</comment>
<evidence type="ECO:0000256" key="2">
    <source>
        <dbReference type="ARBA" id="ARBA00022840"/>
    </source>
</evidence>
<keyword evidence="5 6" id="KW-0009">Actin-binding</keyword>
<dbReference type="GO" id="GO:0005737">
    <property type="term" value="C:cytoplasm"/>
    <property type="evidence" value="ECO:0007669"/>
    <property type="project" value="TreeGrafter"/>
</dbReference>
<evidence type="ECO:0000313" key="10">
    <source>
        <dbReference type="Proteomes" id="UP000323011"/>
    </source>
</evidence>
<dbReference type="PROSITE" id="PS51456">
    <property type="entry name" value="MYOSIN_MOTOR"/>
    <property type="match status" value="1"/>
</dbReference>
<feature type="binding site" evidence="6">
    <location>
        <begin position="195"/>
        <end position="202"/>
    </location>
    <ligand>
        <name>ATP</name>
        <dbReference type="ChEBI" id="CHEBI:30616"/>
    </ligand>
</feature>
<keyword evidence="3 6" id="KW-0518">Myosin</keyword>
<dbReference type="InterPro" id="IPR001609">
    <property type="entry name" value="Myosin_head_motor_dom-like"/>
</dbReference>
<evidence type="ECO:0000313" key="9">
    <source>
        <dbReference type="EMBL" id="KAA0155902.1"/>
    </source>
</evidence>
<evidence type="ECO:0000256" key="4">
    <source>
        <dbReference type="ARBA" id="ARBA00023175"/>
    </source>
</evidence>
<keyword evidence="2 6" id="KW-0067">ATP-binding</keyword>
<dbReference type="GO" id="GO:0000146">
    <property type="term" value="F:microfilament motor activity"/>
    <property type="evidence" value="ECO:0007669"/>
    <property type="project" value="TreeGrafter"/>
</dbReference>
<sequence>MAGADKWSPGDRVFVPSDATGYDRGTVLAVQGAGPGAHVTVSLDEDASRPSEQVSVPASDLLLLLPPRGGRKGGVAAATLDDLPLPHEAAILHELRSRFEAREIYSAAGPLLVALNPFVAVPGLYSTARACDALRCSERRRQAGSAARADERPATHLFDVAQRALDRATGAQSANASAGRRLAAAARDETIVVCGESGAGKTESTKLLLRYLALVGSEAVARSGASAFGGLPPEDGSAAGESAGDTVGEVASAVLSADPVLEAFGNAATTRNSNSSRFGKHLRLRFRRGRTSGEPSSPAQGTPGTSSGGGSGAMLSGAATDCFLLETMRVTSPAPGGQERNFHVFYQLLHGADEAARKASLVLPGETATAFRYLSVGRQLPPDAADPQAAESWEETVASLDWLGVRGERLWGLCRALTGVLCLGNVAFEDHGPASPAGGPSGWGRVAGLVGSEAGGTSAAGGEEGAVRHPLVRAAEALGLAEGALVGLLTERGIRAGAAAAGSGRASTIRKPLSAGQAAAMRDTLARCVYGALFDWVVREINTATSRSASGAATEAAADSVTGSTPPAQAGPASGRTGAGSGAGSGAGAGAGSAVPFRAGAPTDSPAEEQVMHVGLVDIFGFEDLSPEGLNGLDQLLINFANERLQERRAGRAGGQDAAGVS</sequence>
<dbReference type="InterPro" id="IPR027417">
    <property type="entry name" value="P-loop_NTPase"/>
</dbReference>
<organism evidence="9 10">
    <name type="scientific">Cafeteria roenbergensis</name>
    <name type="common">Marine flagellate</name>
    <dbReference type="NCBI Taxonomy" id="33653"/>
    <lineage>
        <taxon>Eukaryota</taxon>
        <taxon>Sar</taxon>
        <taxon>Stramenopiles</taxon>
        <taxon>Bigyra</taxon>
        <taxon>Opalozoa</taxon>
        <taxon>Bicosoecida</taxon>
        <taxon>Cafeteriaceae</taxon>
        <taxon>Cafeteria</taxon>
    </lineage>
</organism>
<proteinExistence type="inferred from homology"/>
<feature type="domain" description="Myosin motor" evidence="8">
    <location>
        <begin position="75"/>
        <end position="662"/>
    </location>
</feature>
<dbReference type="InterPro" id="IPR036961">
    <property type="entry name" value="Kinesin_motor_dom_sf"/>
</dbReference>
<dbReference type="Gene3D" id="1.20.58.530">
    <property type="match status" value="1"/>
</dbReference>
<dbReference type="SMART" id="SM00242">
    <property type="entry name" value="MYSc"/>
    <property type="match status" value="1"/>
</dbReference>
<gene>
    <name evidence="9" type="ORF">FNF29_01321</name>
</gene>
<dbReference type="GO" id="GO:0005524">
    <property type="term" value="F:ATP binding"/>
    <property type="evidence" value="ECO:0007669"/>
    <property type="project" value="UniProtKB-UniRule"/>
</dbReference>
<dbReference type="PRINTS" id="PR00193">
    <property type="entry name" value="MYOSINHEAVY"/>
</dbReference>
<dbReference type="Gene3D" id="1.20.120.720">
    <property type="entry name" value="Myosin VI head, motor domain, U50 subdomain"/>
    <property type="match status" value="1"/>
</dbReference>
<protein>
    <recommendedName>
        <fullName evidence="8">Myosin motor domain-containing protein</fullName>
    </recommendedName>
</protein>
<dbReference type="GO" id="GO:0051015">
    <property type="term" value="F:actin filament binding"/>
    <property type="evidence" value="ECO:0007669"/>
    <property type="project" value="TreeGrafter"/>
</dbReference>
<dbReference type="Pfam" id="PF00063">
    <property type="entry name" value="Myosin_head"/>
    <property type="match status" value="2"/>
</dbReference>
<evidence type="ECO:0000256" key="7">
    <source>
        <dbReference type="SAM" id="MobiDB-lite"/>
    </source>
</evidence>
<feature type="compositionally biased region" description="Gly residues" evidence="7">
    <location>
        <begin position="577"/>
        <end position="591"/>
    </location>
</feature>
<accession>A0A5A8CRZ5</accession>
<dbReference type="PANTHER" id="PTHR13140">
    <property type="entry name" value="MYOSIN"/>
    <property type="match status" value="1"/>
</dbReference>